<feature type="domain" description="S1 motif" evidence="2">
    <location>
        <begin position="477"/>
        <end position="559"/>
    </location>
</feature>
<feature type="region of interest" description="Disordered" evidence="1">
    <location>
        <begin position="191"/>
        <end position="249"/>
    </location>
</feature>
<gene>
    <name evidence="3" type="ORF">CSSPJE1EN1_LOCUS2349</name>
</gene>
<evidence type="ECO:0000313" key="3">
    <source>
        <dbReference type="EMBL" id="CAK9256871.1"/>
    </source>
</evidence>
<protein>
    <recommendedName>
        <fullName evidence="2">S1 motif domain-containing protein</fullName>
    </recommendedName>
</protein>
<dbReference type="InterPro" id="IPR003029">
    <property type="entry name" value="S1_domain"/>
</dbReference>
<dbReference type="PANTHER" id="PTHR15838:SF3">
    <property type="entry name" value="PROTEIN PIGMENT DEFECTIVE 338, CHLOROPLASTIC"/>
    <property type="match status" value="1"/>
</dbReference>
<dbReference type="Pfam" id="PF00575">
    <property type="entry name" value="S1"/>
    <property type="match status" value="1"/>
</dbReference>
<dbReference type="SMART" id="SM00316">
    <property type="entry name" value="S1"/>
    <property type="match status" value="1"/>
</dbReference>
<feature type="compositionally biased region" description="Polar residues" evidence="1">
    <location>
        <begin position="238"/>
        <end position="247"/>
    </location>
</feature>
<proteinExistence type="predicted"/>
<dbReference type="PROSITE" id="PS50126">
    <property type="entry name" value="S1"/>
    <property type="match status" value="1"/>
</dbReference>
<name>A0ABP0VSR3_9BRYO</name>
<sequence>MNSPASYASSSMLLHSRNHVWQGAGAVGPPSPCRLDHLPTVRVLNLQQQRAKVAVSLSWKTGWRSFSSWGRQAMGIHEESRPGGLWRIGRFPLPATISRLNADLFYGSDVRIIATEAHDNGKFSAVSIEMVERKKKKTTNRIRDLEDTPVVLDGVVVEEDGGEAKAAKMGTVGGGDRAVFVVSEELDAHRWRSDREAASSSSSSTREMAQQQVLEVDDGETGRGPRAAETRNGFYSHVSPQYATSSSKEGEGDAALEYYIPKVGDQVMGVVVSGNHSKLDIAIGAEILGHMFVSEMFPLDKRDLAQNMWEMPQGDSLATSGVAPPPPSPPLGQALTVKDEEVLSMGGVDTHLPVEVGTILTMDVKGHMASGAALLSARSVARRNAWNRVQQIKDSNEPIEIEITDCNAVGLISRIEGLRAFLPLYNLVKQPTGLLPECLKDYVGRRMWVQISTIHGKNSNLVVNEKQAWVSRNLHLGTLVDGTVAEVYTFGARVKIKDTDISGLLHISNIARAHIPQVEDVFDAGEQVKVMVVKASSNCRIAFSTADLESEDGLMLTDRERVFREAEVMAKAYRDAHPAQEENFLQPVECLSDSDEPEQPIANWDWLEFGANPETVY</sequence>
<dbReference type="SUPFAM" id="SSF50249">
    <property type="entry name" value="Nucleic acid-binding proteins"/>
    <property type="match status" value="1"/>
</dbReference>
<evidence type="ECO:0000256" key="1">
    <source>
        <dbReference type="SAM" id="MobiDB-lite"/>
    </source>
</evidence>
<keyword evidence="4" id="KW-1185">Reference proteome</keyword>
<feature type="compositionally biased region" description="Basic and acidic residues" evidence="1">
    <location>
        <begin position="220"/>
        <end position="229"/>
    </location>
</feature>
<dbReference type="InterPro" id="IPR012340">
    <property type="entry name" value="NA-bd_OB-fold"/>
</dbReference>
<dbReference type="PANTHER" id="PTHR15838">
    <property type="entry name" value="NUCLEOLAR PROTEIN OF 40 KDA"/>
    <property type="match status" value="1"/>
</dbReference>
<evidence type="ECO:0000259" key="2">
    <source>
        <dbReference type="PROSITE" id="PS50126"/>
    </source>
</evidence>
<evidence type="ECO:0000313" key="4">
    <source>
        <dbReference type="Proteomes" id="UP001497444"/>
    </source>
</evidence>
<dbReference type="EMBL" id="OZ020105">
    <property type="protein sequence ID" value="CAK9256871.1"/>
    <property type="molecule type" value="Genomic_DNA"/>
</dbReference>
<dbReference type="Gene3D" id="2.40.50.140">
    <property type="entry name" value="Nucleic acid-binding proteins"/>
    <property type="match status" value="1"/>
</dbReference>
<organism evidence="3 4">
    <name type="scientific">Sphagnum jensenii</name>
    <dbReference type="NCBI Taxonomy" id="128206"/>
    <lineage>
        <taxon>Eukaryota</taxon>
        <taxon>Viridiplantae</taxon>
        <taxon>Streptophyta</taxon>
        <taxon>Embryophyta</taxon>
        <taxon>Bryophyta</taxon>
        <taxon>Sphagnophytina</taxon>
        <taxon>Sphagnopsida</taxon>
        <taxon>Sphagnales</taxon>
        <taxon>Sphagnaceae</taxon>
        <taxon>Sphagnum</taxon>
    </lineage>
</organism>
<reference evidence="3" key="1">
    <citation type="submission" date="2024-02" db="EMBL/GenBank/DDBJ databases">
        <authorList>
            <consortium name="ELIXIR-Norway"/>
            <consortium name="Elixir Norway"/>
        </authorList>
    </citation>
    <scope>NUCLEOTIDE SEQUENCE</scope>
</reference>
<dbReference type="Proteomes" id="UP001497444">
    <property type="component" value="Chromosome 10"/>
</dbReference>
<accession>A0ABP0VSR3</accession>